<name>A0A2Z7CIY1_9LAMI</name>
<evidence type="ECO:0000313" key="5">
    <source>
        <dbReference type="Proteomes" id="UP000250235"/>
    </source>
</evidence>
<evidence type="ECO:0000259" key="3">
    <source>
        <dbReference type="PROSITE" id="PS51840"/>
    </source>
</evidence>
<feature type="coiled-coil region" evidence="1">
    <location>
        <begin position="339"/>
        <end position="468"/>
    </location>
</feature>
<keyword evidence="1" id="KW-0175">Coiled coil</keyword>
<proteinExistence type="predicted"/>
<dbReference type="Pfam" id="PF10358">
    <property type="entry name" value="NT-C2"/>
    <property type="match status" value="1"/>
</dbReference>
<evidence type="ECO:0000256" key="2">
    <source>
        <dbReference type="SAM" id="MobiDB-lite"/>
    </source>
</evidence>
<feature type="coiled-coil region" evidence="1">
    <location>
        <begin position="494"/>
        <end position="663"/>
    </location>
</feature>
<feature type="domain" description="C2 NT-type" evidence="3">
    <location>
        <begin position="1"/>
        <end position="136"/>
    </location>
</feature>
<dbReference type="AlphaFoldDB" id="A0A2Z7CIY1"/>
<sequence length="809" mass="92708">MFKRSEKKIKAVFKMQFQVTQVPQMKAKGLMISLVPVDVGKPTVRLPKAPITEGACTWENPVYEAVKLVKEIKTGRIREKFYYLIVSTGSSKSGFLGEVSVDFADLAEANKPLKLTLPLQTSKSGAILHVTVQRIQGDPNSRYVEDDLLPMNESEECLDTELNDCYNQGKRNIHSSESEGSSEATSREQNGSLGDAESDNNDHKSANGMIEASDVKLGQLKNKMQMLERKAEVAEMEAQSLRQQIMNESKKGQKLSEQMIYLKQDRDALKAECEKLKSSSKCKNVEDESFYVQKETANMRSPSKCTKESCSSFGKKMDHNEDMKALEYLVNNLGNDAEIQRLKQDVENLIFELEIEKKEKAEIQIDLERLKLDYECLETEHKEIYSALQENQKEKMEMQHHYTESLASVKQLKLQVASLEEEVNSQELQYSGSLNAINELEIQVENLQKELENQAQAFEEDLDAVTQAKIMQEQRAIRAEEAFRKTRWNNANAAERLQEEFQRMLADRSSKIEESEKLVQVSVAEANDLRRRNEILEDLLQKARDEHQIKRDEYERTLHDLQEQTKGTWVKENEGLEKEVASQRKEAEELVQENISLKSQIDKAKAKEENLHLELKKLRQKNSEVKNNLLKLESEKENLKTEVSKLQIDLHNEKEERAALQNSIRSPVKAKNLMCRSTFEEESTTQKNLTDLLEKASAPAKDINDTPVEESSKGIDNLLTGGVLDTKHIERTTDQTMLEQKSDHLSGSCDTSSMLTEVVSLREKNKSMEERLKEMHERYSEISLRFAEVEGERQQLVMTLRNLKNGKKN</sequence>
<dbReference type="OrthoDB" id="765176at2759"/>
<dbReference type="EMBL" id="KQ995351">
    <property type="protein sequence ID" value="KZV46918.1"/>
    <property type="molecule type" value="Genomic_DNA"/>
</dbReference>
<feature type="region of interest" description="Disordered" evidence="2">
    <location>
        <begin position="168"/>
        <end position="213"/>
    </location>
</feature>
<evidence type="ECO:0000313" key="4">
    <source>
        <dbReference type="EMBL" id="KZV46918.1"/>
    </source>
</evidence>
<keyword evidence="5" id="KW-1185">Reference proteome</keyword>
<feature type="coiled-coil region" evidence="1">
    <location>
        <begin position="758"/>
        <end position="785"/>
    </location>
</feature>
<organism evidence="4 5">
    <name type="scientific">Dorcoceras hygrometricum</name>
    <dbReference type="NCBI Taxonomy" id="472368"/>
    <lineage>
        <taxon>Eukaryota</taxon>
        <taxon>Viridiplantae</taxon>
        <taxon>Streptophyta</taxon>
        <taxon>Embryophyta</taxon>
        <taxon>Tracheophyta</taxon>
        <taxon>Spermatophyta</taxon>
        <taxon>Magnoliopsida</taxon>
        <taxon>eudicotyledons</taxon>
        <taxon>Gunneridae</taxon>
        <taxon>Pentapetalae</taxon>
        <taxon>asterids</taxon>
        <taxon>lamiids</taxon>
        <taxon>Lamiales</taxon>
        <taxon>Gesneriaceae</taxon>
        <taxon>Didymocarpoideae</taxon>
        <taxon>Trichosporeae</taxon>
        <taxon>Loxocarpinae</taxon>
        <taxon>Dorcoceras</taxon>
    </lineage>
</organism>
<dbReference type="PANTHER" id="PTHR34452:SF14">
    <property type="entry name" value="MYOSIN HEAVY CHAIN, MUSCLE"/>
    <property type="match status" value="1"/>
</dbReference>
<evidence type="ECO:0000256" key="1">
    <source>
        <dbReference type="SAM" id="Coils"/>
    </source>
</evidence>
<dbReference type="PROSITE" id="PS51840">
    <property type="entry name" value="C2_NT"/>
    <property type="match status" value="1"/>
</dbReference>
<protein>
    <submittedName>
        <fullName evidence="4">Myosin heavy chain-related protein</fullName>
    </submittedName>
</protein>
<feature type="compositionally biased region" description="Low complexity" evidence="2">
    <location>
        <begin position="178"/>
        <end position="188"/>
    </location>
</feature>
<reference evidence="4 5" key="1">
    <citation type="journal article" date="2015" name="Proc. Natl. Acad. Sci. U.S.A.">
        <title>The resurrection genome of Boea hygrometrica: A blueprint for survival of dehydration.</title>
        <authorList>
            <person name="Xiao L."/>
            <person name="Yang G."/>
            <person name="Zhang L."/>
            <person name="Yang X."/>
            <person name="Zhao S."/>
            <person name="Ji Z."/>
            <person name="Zhou Q."/>
            <person name="Hu M."/>
            <person name="Wang Y."/>
            <person name="Chen M."/>
            <person name="Xu Y."/>
            <person name="Jin H."/>
            <person name="Xiao X."/>
            <person name="Hu G."/>
            <person name="Bao F."/>
            <person name="Hu Y."/>
            <person name="Wan P."/>
            <person name="Li L."/>
            <person name="Deng X."/>
            <person name="Kuang T."/>
            <person name="Xiang C."/>
            <person name="Zhu J.K."/>
            <person name="Oliver M.J."/>
            <person name="He Y."/>
        </authorList>
    </citation>
    <scope>NUCLEOTIDE SEQUENCE [LARGE SCALE GENOMIC DNA]</scope>
    <source>
        <strain evidence="5">cv. XS01</strain>
    </source>
</reference>
<dbReference type="Proteomes" id="UP000250235">
    <property type="component" value="Unassembled WGS sequence"/>
</dbReference>
<accession>A0A2Z7CIY1</accession>
<dbReference type="InterPro" id="IPR019448">
    <property type="entry name" value="NT-C2"/>
</dbReference>
<dbReference type="PANTHER" id="PTHR34452">
    <property type="entry name" value="MYOSIN HEAVY CHAIN-RELATED PROTEIN"/>
    <property type="match status" value="1"/>
</dbReference>
<gene>
    <name evidence="4" type="ORF">F511_06160</name>
</gene>